<dbReference type="Pfam" id="PF12937">
    <property type="entry name" value="F-box-like"/>
    <property type="match status" value="1"/>
</dbReference>
<comment type="caution">
    <text evidence="3">The sequence shown here is derived from an EMBL/GenBank/DDBJ whole genome shotgun (WGS) entry which is preliminary data.</text>
</comment>
<organism evidence="3 4">
    <name type="scientific">Elysia chlorotica</name>
    <name type="common">Eastern emerald elysia</name>
    <name type="synonym">Sea slug</name>
    <dbReference type="NCBI Taxonomy" id="188477"/>
    <lineage>
        <taxon>Eukaryota</taxon>
        <taxon>Metazoa</taxon>
        <taxon>Spiralia</taxon>
        <taxon>Lophotrochozoa</taxon>
        <taxon>Mollusca</taxon>
        <taxon>Gastropoda</taxon>
        <taxon>Heterobranchia</taxon>
        <taxon>Euthyneura</taxon>
        <taxon>Panpulmonata</taxon>
        <taxon>Sacoglossa</taxon>
        <taxon>Placobranchoidea</taxon>
        <taxon>Plakobranchidae</taxon>
        <taxon>Elysia</taxon>
    </lineage>
</organism>
<dbReference type="PROSITE" id="PS50181">
    <property type="entry name" value="FBOX"/>
    <property type="match status" value="1"/>
</dbReference>
<reference evidence="3 4" key="1">
    <citation type="submission" date="2019-01" db="EMBL/GenBank/DDBJ databases">
        <title>A draft genome assembly of the solar-powered sea slug Elysia chlorotica.</title>
        <authorList>
            <person name="Cai H."/>
            <person name="Li Q."/>
            <person name="Fang X."/>
            <person name="Li J."/>
            <person name="Curtis N.E."/>
            <person name="Altenburger A."/>
            <person name="Shibata T."/>
            <person name="Feng M."/>
            <person name="Maeda T."/>
            <person name="Schwartz J.A."/>
            <person name="Shigenobu S."/>
            <person name="Lundholm N."/>
            <person name="Nishiyama T."/>
            <person name="Yang H."/>
            <person name="Hasebe M."/>
            <person name="Li S."/>
            <person name="Pierce S.K."/>
            <person name="Wang J."/>
        </authorList>
    </citation>
    <scope>NUCLEOTIDE SEQUENCE [LARGE SCALE GENOMIC DNA]</scope>
    <source>
        <strain evidence="3">EC2010</strain>
        <tissue evidence="3">Whole organism of an adult</tissue>
    </source>
</reference>
<evidence type="ECO:0000313" key="4">
    <source>
        <dbReference type="Proteomes" id="UP000271974"/>
    </source>
</evidence>
<gene>
    <name evidence="3" type="ORF">EGW08_022283</name>
</gene>
<dbReference type="OrthoDB" id="3134645at2759"/>
<proteinExistence type="predicted"/>
<evidence type="ECO:0000256" key="1">
    <source>
        <dbReference type="SAM" id="MobiDB-lite"/>
    </source>
</evidence>
<dbReference type="GO" id="GO:0031146">
    <property type="term" value="P:SCF-dependent proteasomal ubiquitin-dependent protein catabolic process"/>
    <property type="evidence" value="ECO:0007669"/>
    <property type="project" value="TreeGrafter"/>
</dbReference>
<name>A0A3S0ZL66_ELYCH</name>
<dbReference type="Proteomes" id="UP000271974">
    <property type="component" value="Unassembled WGS sequence"/>
</dbReference>
<dbReference type="AlphaFoldDB" id="A0A3S0ZL66"/>
<dbReference type="InterPro" id="IPR036047">
    <property type="entry name" value="F-box-like_dom_sf"/>
</dbReference>
<dbReference type="STRING" id="188477.A0A3S0ZL66"/>
<dbReference type="PANTHER" id="PTHR16134:SF150">
    <property type="entry name" value="F-BOX_LRR-REPEAT PROTEIN 6-LIKE PROTEIN"/>
    <property type="match status" value="1"/>
</dbReference>
<dbReference type="PANTHER" id="PTHR16134">
    <property type="entry name" value="F-BOX/TPR REPEAT PROTEIN POF3"/>
    <property type="match status" value="1"/>
</dbReference>
<evidence type="ECO:0000259" key="2">
    <source>
        <dbReference type="PROSITE" id="PS50181"/>
    </source>
</evidence>
<protein>
    <recommendedName>
        <fullName evidence="2">F-box domain-containing protein</fullName>
    </recommendedName>
</protein>
<dbReference type="InterPro" id="IPR047922">
    <property type="entry name" value="FBXL6_F-box"/>
</dbReference>
<dbReference type="GO" id="GO:0019005">
    <property type="term" value="C:SCF ubiquitin ligase complex"/>
    <property type="evidence" value="ECO:0007669"/>
    <property type="project" value="InterPro"/>
</dbReference>
<accession>A0A3S0ZL66</accession>
<dbReference type="InterPro" id="IPR032675">
    <property type="entry name" value="LRR_dom_sf"/>
</dbReference>
<keyword evidence="4" id="KW-1185">Reference proteome</keyword>
<evidence type="ECO:0000313" key="3">
    <source>
        <dbReference type="EMBL" id="RUS69956.1"/>
    </source>
</evidence>
<sequence>MSGRKKNERGLFGIMKKKSVLFTFNPRKGDECSSDSDDSDYFPGRHSTDEDDVESFVEKQQLKVAKKRFKKAAASVPKQTAKRTRRETNSNVEIQGTYKGLLSRLPPEVLLKIFIYGAQSEGITNFLPRVSRVCKEWHETASDPSLLRHLDLSYWREVDENTNSRSVINFNKQRLDMLLSSRDLSHCHSLSLAGQAKLSVGHIKTMLTQTPSLVFLDLRGCQVNSDMLKKLPEMTPCLRRIDLSYLSPSSNSLSYASVEGLVKAFGSKLVELRLGGMVAIHTKVKPLLNAIISCCPLLEELDLSKPLNTGILSFQYEMDMGQLTRACPRLTELRLDGYSILDDNEETGPHSSAFPKLKIFSQSSYMCLQQEGEAFYRMFFKNELAELNISRTNLKPSMVGALSSKVMSVKRLNLSNMFWDLEHVNEIGSCMSSWFESLEILDLSGNKRESFNDEFNFFSQPGQCIRLQAINLSNSIVNSQNVLNIVRHCKSLKSIDLNACRELPRGCKRAFRKEEFPELIKLLSN</sequence>
<dbReference type="CDD" id="cd22119">
    <property type="entry name" value="F-box_FBXL6"/>
    <property type="match status" value="1"/>
</dbReference>
<feature type="domain" description="F-box" evidence="2">
    <location>
        <begin position="99"/>
        <end position="158"/>
    </location>
</feature>
<dbReference type="EMBL" id="RQTK01001528">
    <property type="protein sequence ID" value="RUS69956.1"/>
    <property type="molecule type" value="Genomic_DNA"/>
</dbReference>
<dbReference type="Gene3D" id="3.80.10.10">
    <property type="entry name" value="Ribonuclease Inhibitor"/>
    <property type="match status" value="2"/>
</dbReference>
<dbReference type="SUPFAM" id="SSF52047">
    <property type="entry name" value="RNI-like"/>
    <property type="match status" value="1"/>
</dbReference>
<feature type="region of interest" description="Disordered" evidence="1">
    <location>
        <begin position="25"/>
        <end position="54"/>
    </location>
</feature>
<dbReference type="InterPro" id="IPR001810">
    <property type="entry name" value="F-box_dom"/>
</dbReference>
<dbReference type="SUPFAM" id="SSF81383">
    <property type="entry name" value="F-box domain"/>
    <property type="match status" value="1"/>
</dbReference>